<reference evidence="4" key="2">
    <citation type="submission" date="2020-09" db="EMBL/GenBank/DDBJ databases">
        <authorList>
            <person name="Sun Q."/>
            <person name="Zhou Y."/>
        </authorList>
    </citation>
    <scope>NUCLEOTIDE SEQUENCE</scope>
    <source>
        <strain evidence="4">CGMCC 1.15290</strain>
    </source>
</reference>
<feature type="domain" description="Surface glycan-binding protein B xyloglucan binding" evidence="3">
    <location>
        <begin position="210"/>
        <end position="405"/>
    </location>
</feature>
<gene>
    <name evidence="4" type="ORF">GCM10011379_35250</name>
</gene>
<evidence type="ECO:0000259" key="3">
    <source>
        <dbReference type="Pfam" id="PF18329"/>
    </source>
</evidence>
<accession>A0A917J361</accession>
<dbReference type="Pfam" id="PF01833">
    <property type="entry name" value="TIG"/>
    <property type="match status" value="1"/>
</dbReference>
<dbReference type="GO" id="GO:0030247">
    <property type="term" value="F:polysaccharide binding"/>
    <property type="evidence" value="ECO:0007669"/>
    <property type="project" value="InterPro"/>
</dbReference>
<evidence type="ECO:0008006" key="6">
    <source>
        <dbReference type="Google" id="ProtNLM"/>
    </source>
</evidence>
<evidence type="ECO:0000313" key="4">
    <source>
        <dbReference type="EMBL" id="GGH73580.1"/>
    </source>
</evidence>
<evidence type="ECO:0000256" key="1">
    <source>
        <dbReference type="SAM" id="SignalP"/>
    </source>
</evidence>
<keyword evidence="1" id="KW-0732">Signal</keyword>
<dbReference type="InterPro" id="IPR002909">
    <property type="entry name" value="IPT_dom"/>
</dbReference>
<sequence length="408" mass="42734">MKRIYYSILMVLLLAAGQYACKKEEGAPFISKVALVDSLKRDSGITAVLPGTLLRITGGGFTDVQQVFFNDVAAPINPALNTSTSLIIPVPASTPTGADGTIVPNILKVVTPNGVAEYKFQILAPPPAVIATSNDNAAAGKTIVITGTNFYKLSAVSFGATAATSYTYTVTAITAVVPVLSGAVPLIVRGEYGADTTSWTFNNAAQPGVGFMANFDVGSSYRGWQQWGGISTDGSATWYNQFPGHTGDFIVVNPSSAITPGNNAWWGDNRAVMVAGSPWVAAANAAAPAANYALRFEISVPPSTPWTQGAIMIVPNGNFNYMARYAPSETAPNGTFSTNGWQTVVIPLSAFRKGTGSYNASGEPPISISDLAGAGANGSLQLMLYNDGEEDITTFRAAFDNVRIVNMN</sequence>
<keyword evidence="5" id="KW-1185">Reference proteome</keyword>
<organism evidence="4 5">
    <name type="scientific">Filimonas zeae</name>
    <dbReference type="NCBI Taxonomy" id="1737353"/>
    <lineage>
        <taxon>Bacteria</taxon>
        <taxon>Pseudomonadati</taxon>
        <taxon>Bacteroidota</taxon>
        <taxon>Chitinophagia</taxon>
        <taxon>Chitinophagales</taxon>
        <taxon>Chitinophagaceae</taxon>
        <taxon>Filimonas</taxon>
    </lineage>
</organism>
<dbReference type="InterPro" id="IPR014756">
    <property type="entry name" value="Ig_E-set"/>
</dbReference>
<dbReference type="AlphaFoldDB" id="A0A917J361"/>
<dbReference type="InterPro" id="IPR040475">
    <property type="entry name" value="SGBP_B_XBD"/>
</dbReference>
<feature type="signal peptide" evidence="1">
    <location>
        <begin position="1"/>
        <end position="22"/>
    </location>
</feature>
<dbReference type="Gene3D" id="2.60.40.10">
    <property type="entry name" value="Immunoglobulins"/>
    <property type="match status" value="2"/>
</dbReference>
<protein>
    <recommendedName>
        <fullName evidence="6">Surface glycan-binding protein B xyloglucan binding domain-containing protein</fullName>
    </recommendedName>
</protein>
<evidence type="ECO:0000313" key="5">
    <source>
        <dbReference type="Proteomes" id="UP000627292"/>
    </source>
</evidence>
<evidence type="ECO:0000259" key="2">
    <source>
        <dbReference type="Pfam" id="PF01833"/>
    </source>
</evidence>
<dbReference type="RefSeq" id="WP_188954652.1">
    <property type="nucleotide sequence ID" value="NZ_BMIB01000003.1"/>
</dbReference>
<comment type="caution">
    <text evidence="4">The sequence shown here is derived from an EMBL/GenBank/DDBJ whole genome shotgun (WGS) entry which is preliminary data.</text>
</comment>
<dbReference type="Pfam" id="PF18329">
    <property type="entry name" value="SGBP_B_XBD"/>
    <property type="match status" value="1"/>
</dbReference>
<dbReference type="SUPFAM" id="SSF81296">
    <property type="entry name" value="E set domains"/>
    <property type="match status" value="2"/>
</dbReference>
<reference evidence="4" key="1">
    <citation type="journal article" date="2014" name="Int. J. Syst. Evol. Microbiol.">
        <title>Complete genome sequence of Corynebacterium casei LMG S-19264T (=DSM 44701T), isolated from a smear-ripened cheese.</title>
        <authorList>
            <consortium name="US DOE Joint Genome Institute (JGI-PGF)"/>
            <person name="Walter F."/>
            <person name="Albersmeier A."/>
            <person name="Kalinowski J."/>
            <person name="Ruckert C."/>
        </authorList>
    </citation>
    <scope>NUCLEOTIDE SEQUENCE</scope>
    <source>
        <strain evidence="4">CGMCC 1.15290</strain>
    </source>
</reference>
<dbReference type="EMBL" id="BMIB01000003">
    <property type="protein sequence ID" value="GGH73580.1"/>
    <property type="molecule type" value="Genomic_DNA"/>
</dbReference>
<dbReference type="InterPro" id="IPR013783">
    <property type="entry name" value="Ig-like_fold"/>
</dbReference>
<feature type="domain" description="IPT/TIG" evidence="2">
    <location>
        <begin position="137"/>
        <end position="188"/>
    </location>
</feature>
<name>A0A917J361_9BACT</name>
<feature type="chain" id="PRO_5036765480" description="Surface glycan-binding protein B xyloglucan binding domain-containing protein" evidence="1">
    <location>
        <begin position="23"/>
        <end position="408"/>
    </location>
</feature>
<dbReference type="Proteomes" id="UP000627292">
    <property type="component" value="Unassembled WGS sequence"/>
</dbReference>
<proteinExistence type="predicted"/>